<dbReference type="EMBL" id="CM007895">
    <property type="protein sequence ID" value="OTG22518.1"/>
    <property type="molecule type" value="Genomic_DNA"/>
</dbReference>
<evidence type="ECO:0000313" key="3">
    <source>
        <dbReference type="Proteomes" id="UP000215914"/>
    </source>
</evidence>
<proteinExistence type="predicted"/>
<reference evidence="1 3" key="1">
    <citation type="journal article" date="2017" name="Nature">
        <title>The sunflower genome provides insights into oil metabolism, flowering and Asterid evolution.</title>
        <authorList>
            <person name="Badouin H."/>
            <person name="Gouzy J."/>
            <person name="Grassa C.J."/>
            <person name="Murat F."/>
            <person name="Staton S.E."/>
            <person name="Cottret L."/>
            <person name="Lelandais-Briere C."/>
            <person name="Owens G.L."/>
            <person name="Carrere S."/>
            <person name="Mayjonade B."/>
            <person name="Legrand L."/>
            <person name="Gill N."/>
            <person name="Kane N.C."/>
            <person name="Bowers J.E."/>
            <person name="Hubner S."/>
            <person name="Bellec A."/>
            <person name="Berard A."/>
            <person name="Berges H."/>
            <person name="Blanchet N."/>
            <person name="Boniface M.C."/>
            <person name="Brunel D."/>
            <person name="Catrice O."/>
            <person name="Chaidir N."/>
            <person name="Claudel C."/>
            <person name="Donnadieu C."/>
            <person name="Faraut T."/>
            <person name="Fievet G."/>
            <person name="Helmstetter N."/>
            <person name="King M."/>
            <person name="Knapp S.J."/>
            <person name="Lai Z."/>
            <person name="Le Paslier M.C."/>
            <person name="Lippi Y."/>
            <person name="Lorenzon L."/>
            <person name="Mandel J.R."/>
            <person name="Marage G."/>
            <person name="Marchand G."/>
            <person name="Marquand E."/>
            <person name="Bret-Mestries E."/>
            <person name="Morien E."/>
            <person name="Nambeesan S."/>
            <person name="Nguyen T."/>
            <person name="Pegot-Espagnet P."/>
            <person name="Pouilly N."/>
            <person name="Raftis F."/>
            <person name="Sallet E."/>
            <person name="Schiex T."/>
            <person name="Thomas J."/>
            <person name="Vandecasteele C."/>
            <person name="Vares D."/>
            <person name="Vear F."/>
            <person name="Vautrin S."/>
            <person name="Crespi M."/>
            <person name="Mangin B."/>
            <person name="Burke J.M."/>
            <person name="Salse J."/>
            <person name="Munos S."/>
            <person name="Vincourt P."/>
            <person name="Rieseberg L.H."/>
            <person name="Langlade N.B."/>
        </authorList>
    </citation>
    <scope>NUCLEOTIDE SEQUENCE [LARGE SCALE GENOMIC DNA]</scope>
    <source>
        <strain evidence="3">cv. SF193</strain>
        <tissue evidence="1">Leaves</tissue>
    </source>
</reference>
<protein>
    <submittedName>
        <fullName evidence="2">Uncharacterized protein</fullName>
    </submittedName>
</protein>
<dbReference type="AlphaFoldDB" id="A0A251UGR4"/>
<dbReference type="InParanoid" id="A0A251UGR4"/>
<dbReference type="Gramene" id="mRNA:HanXRQr2_Chr02g0054991">
    <property type="protein sequence ID" value="mRNA:HanXRQr2_Chr02g0054991"/>
    <property type="gene ID" value="HanXRQr2_Chr02g0054991"/>
</dbReference>
<sequence length="83" mass="9116">MGHVAIYGAISIKFSRYSATCGSTDINPTRPLVLYCFSEALSFVSFEGRIIYATSSLPKSKFAVLHNLDLPIWLSILILKTGC</sequence>
<reference evidence="1" key="3">
    <citation type="submission" date="2020-06" db="EMBL/GenBank/DDBJ databases">
        <title>Helianthus annuus Genome sequencing and assembly Release 2.</title>
        <authorList>
            <person name="Gouzy J."/>
            <person name="Langlade N."/>
            <person name="Munos S."/>
        </authorList>
    </citation>
    <scope>NUCLEOTIDE SEQUENCE</scope>
    <source>
        <tissue evidence="1">Leaves</tissue>
    </source>
</reference>
<reference evidence="2" key="2">
    <citation type="submission" date="2017-02" db="EMBL/GenBank/DDBJ databases">
        <title>Sunflower complete genome.</title>
        <authorList>
            <person name="Langlade N."/>
            <person name="Munos S."/>
        </authorList>
    </citation>
    <scope>NUCLEOTIDE SEQUENCE [LARGE SCALE GENOMIC DNA]</scope>
    <source>
        <tissue evidence="2">Leaves</tissue>
    </source>
</reference>
<dbReference type="Proteomes" id="UP000215914">
    <property type="component" value="Chromosome 6"/>
</dbReference>
<evidence type="ECO:0000313" key="2">
    <source>
        <dbReference type="EMBL" id="OTG22518.1"/>
    </source>
</evidence>
<name>A0A251UGR4_HELAN</name>
<organism evidence="2 3">
    <name type="scientific">Helianthus annuus</name>
    <name type="common">Common sunflower</name>
    <dbReference type="NCBI Taxonomy" id="4232"/>
    <lineage>
        <taxon>Eukaryota</taxon>
        <taxon>Viridiplantae</taxon>
        <taxon>Streptophyta</taxon>
        <taxon>Embryophyta</taxon>
        <taxon>Tracheophyta</taxon>
        <taxon>Spermatophyta</taxon>
        <taxon>Magnoliopsida</taxon>
        <taxon>eudicotyledons</taxon>
        <taxon>Gunneridae</taxon>
        <taxon>Pentapetalae</taxon>
        <taxon>asterids</taxon>
        <taxon>campanulids</taxon>
        <taxon>Asterales</taxon>
        <taxon>Asteraceae</taxon>
        <taxon>Asteroideae</taxon>
        <taxon>Heliantheae alliance</taxon>
        <taxon>Heliantheae</taxon>
        <taxon>Helianthus</taxon>
    </lineage>
</organism>
<keyword evidence="3" id="KW-1185">Reference proteome</keyword>
<gene>
    <name evidence="2" type="ORF">HannXRQ_Chr06g0172401</name>
    <name evidence="1" type="ORF">HanXRQr2_Chr02g0054991</name>
</gene>
<evidence type="ECO:0000313" key="1">
    <source>
        <dbReference type="EMBL" id="KAF5817604.1"/>
    </source>
</evidence>
<dbReference type="EMBL" id="MNCJ02000317">
    <property type="protein sequence ID" value="KAF5817604.1"/>
    <property type="molecule type" value="Genomic_DNA"/>
</dbReference>
<accession>A0A251UGR4</accession>